<dbReference type="InterPro" id="IPR011335">
    <property type="entry name" value="Restrct_endonuc-II-like"/>
</dbReference>
<comment type="subunit">
    <text evidence="10">Heterotrimer of RecB, RecC and RecD. All subunits contribute to DNA-binding.</text>
</comment>
<keyword evidence="1 10" id="KW-0540">Nuclease</keyword>
<keyword evidence="5 10" id="KW-0347">Helicase</keyword>
<dbReference type="Pfam" id="PF17946">
    <property type="entry name" value="RecC_C"/>
    <property type="match status" value="1"/>
</dbReference>
<keyword evidence="4 10" id="KW-0378">Hydrolase</keyword>
<sequence length="1064" mass="120071">MPEHVHIHSANHLETLAAELSRALEASRTPPLTPQTVVVGAPALALWLQWQLAGRLGIAAHIDYPLPGGFLWSLARRLLQDLPADDPLSRERLTWRLYEALPELAPRPGFETVQAYLERCRDSIGRFQLAGRLADVYDRYLYYRPDWIRTWDAGEHPKGPPAWQGELWRHVSRDAASHRVIALDRLGQALADGQPAGLPGRVDFFALHSLPPGFMPLLAALSRHTELHFWLLSPTEHYWADLRSLKARARTRLHDPEAAELQETGHPLLASWGREGQTFQDLLLDAFDSPLETSHLRPPERTTLLRHVQADIFELQGGEDTPKIRHLSGADGSLQIHVAHSPLRECQVLHDTLLGLLNADASLEPEDILVLVPKINSYAPYIEAVFGDDHPDRPALPWHLADVSIADAHPLLTAFLQLVALPESRFTRPEVLALLDIPQVARQFGFDDDEIEAIHDWSDQARIFWGMDASQKQDLDLPQTHENTWRQGLERLLLGYALGRPSHYDGIAALPVSGSLADAVGKLADLLDRLREWREILQTPATGADWQRRLNQLLDAFFGEAARDPDGYLQRIREACAELGELAGDRTLDWLLVRHWLQTCLADTPRPGRLFRGGVTFCGMLPLRGVPFRVIVLLGMNDGDFPRQAGRAEFDALAGHPRPGDPHPGHEDRFLLLETLLAARERLIISYTGRDLRSNEEIPPSALVSELLDDLDRRYRIGGQKPRKVLVHEHPLQPFSPRNFKHGPSFDPWWCEIARHLARPAAPGEPEPWHPEPPDDSARDVSLARLRQILTHPLRAFIQRRLGLRLDDPDAAPDTEIFSLEGLERYSLEDHLLQAWLEGRTVTEADLRAEGRLPHGAPGTRVLRELQEAIASLTAEIDPEAPHHLPIALELQDSGGRPWRLHGRLTLRGERLLRLRPAAIDGRDVVTLWLEHLLWSLTEPGEGEACHYGRSKAGIQRYRLEKKLPQTQARRHLAELLDIAWQALHRPLPLPPKTAWAWITAEKDPETAARQALEGSWQYSGERERDAYVALALRGRSDPVYTDADFQDWALRLFKPPLEAGVLE</sequence>
<keyword evidence="8 10" id="KW-0238">DNA-binding</keyword>
<dbReference type="KEGG" id="meiy:MIN45_P1329"/>
<dbReference type="GO" id="GO:0008854">
    <property type="term" value="F:exodeoxyribonuclease V activity"/>
    <property type="evidence" value="ECO:0007669"/>
    <property type="project" value="InterPro"/>
</dbReference>
<gene>
    <name evidence="10" type="primary">recC</name>
    <name evidence="12" type="ORF">MIN45_P1329</name>
</gene>
<dbReference type="HAMAP" id="MF_01486">
    <property type="entry name" value="RecC"/>
    <property type="match status" value="1"/>
</dbReference>
<evidence type="ECO:0000256" key="7">
    <source>
        <dbReference type="ARBA" id="ARBA00022840"/>
    </source>
</evidence>
<dbReference type="AlphaFoldDB" id="A0AAU9D1U2"/>
<evidence type="ECO:0000256" key="9">
    <source>
        <dbReference type="ARBA" id="ARBA00023204"/>
    </source>
</evidence>
<dbReference type="GO" id="GO:0003678">
    <property type="term" value="F:DNA helicase activity"/>
    <property type="evidence" value="ECO:0007669"/>
    <property type="project" value="UniProtKB-UniRule"/>
</dbReference>
<keyword evidence="6 10" id="KW-0269">Exonuclease</keyword>
<reference evidence="13" key="1">
    <citation type="journal article" date="2024" name="Int. J. Syst. Evol. Microbiol.">
        <title>Methylomarinovum tepidoasis sp. nov., a moderately thermophilic methanotroph of the family Methylothermaceae isolated from a deep-sea hydrothermal field.</title>
        <authorList>
            <person name="Hirayama H."/>
            <person name="Takaki Y."/>
            <person name="Abe M."/>
            <person name="Miyazaki M."/>
            <person name="Uematsu K."/>
            <person name="Matsui Y."/>
            <person name="Takai K."/>
        </authorList>
    </citation>
    <scope>NUCLEOTIDE SEQUENCE [LARGE SCALE GENOMIC DNA]</scope>
    <source>
        <strain evidence="13">IN45</strain>
    </source>
</reference>
<organism evidence="12 13">
    <name type="scientific">Methylomarinovum tepidoasis</name>
    <dbReference type="NCBI Taxonomy" id="2840183"/>
    <lineage>
        <taxon>Bacteria</taxon>
        <taxon>Pseudomonadati</taxon>
        <taxon>Pseudomonadota</taxon>
        <taxon>Gammaproteobacteria</taxon>
        <taxon>Methylococcales</taxon>
        <taxon>Methylothermaceae</taxon>
        <taxon>Methylomarinovum</taxon>
    </lineage>
</organism>
<keyword evidence="3 10" id="KW-0227">DNA damage</keyword>
<dbReference type="Gene3D" id="3.40.50.300">
    <property type="entry name" value="P-loop containing nucleotide triphosphate hydrolases"/>
    <property type="match status" value="2"/>
</dbReference>
<dbReference type="GO" id="GO:0005524">
    <property type="term" value="F:ATP binding"/>
    <property type="evidence" value="ECO:0007669"/>
    <property type="project" value="UniProtKB-UniRule"/>
</dbReference>
<dbReference type="InterPro" id="IPR027417">
    <property type="entry name" value="P-loop_NTPase"/>
</dbReference>
<dbReference type="Gene3D" id="3.40.50.10930">
    <property type="match status" value="1"/>
</dbReference>
<feature type="domain" description="RecC C-terminal" evidence="11">
    <location>
        <begin position="779"/>
        <end position="1002"/>
    </location>
</feature>
<dbReference type="GO" id="GO:0000724">
    <property type="term" value="P:double-strand break repair via homologous recombination"/>
    <property type="evidence" value="ECO:0007669"/>
    <property type="project" value="UniProtKB-UniRule"/>
</dbReference>
<evidence type="ECO:0000256" key="2">
    <source>
        <dbReference type="ARBA" id="ARBA00022741"/>
    </source>
</evidence>
<comment type="function">
    <text evidence="10">A helicase/nuclease that prepares dsDNA breaks (DSB) for recombinational DNA repair. Binds to DSBs and unwinds DNA via a highly rapid and processive ATP-dependent bidirectional helicase activity. Unwinds dsDNA until it encounters a Chi (crossover hotspot instigator) sequence from the 3' direction. Cuts ssDNA a few nucleotides 3' to the Chi site. The properties and activities of the enzyme are changed at Chi. The Chi-altered holoenzyme produces a long 3'-ssDNA overhang and facilitates RecA-binding to the ssDNA for homologous DNA recombination and repair. Holoenzyme degrades any linearized DNA that is unable to undergo homologous recombination. In the holoenzyme this subunit recognizes the wild-type Chi sequence, and when added to isolated RecB increases its ATP-dependent helicase processivity.</text>
</comment>
<keyword evidence="13" id="KW-1185">Reference proteome</keyword>
<dbReference type="SUPFAM" id="SSF52540">
    <property type="entry name" value="P-loop containing nucleoside triphosphate hydrolases"/>
    <property type="match status" value="2"/>
</dbReference>
<comment type="similarity">
    <text evidence="10">Belongs to the RecC family.</text>
</comment>
<dbReference type="NCBIfam" id="TIGR01450">
    <property type="entry name" value="recC"/>
    <property type="match status" value="1"/>
</dbReference>
<evidence type="ECO:0000256" key="10">
    <source>
        <dbReference type="HAMAP-Rule" id="MF_01486"/>
    </source>
</evidence>
<dbReference type="InterPro" id="IPR006697">
    <property type="entry name" value="RecC"/>
</dbReference>
<dbReference type="Gene3D" id="1.10.10.990">
    <property type="match status" value="1"/>
</dbReference>
<name>A0AAU9D1U2_9GAMM</name>
<evidence type="ECO:0000256" key="5">
    <source>
        <dbReference type="ARBA" id="ARBA00022806"/>
    </source>
</evidence>
<keyword evidence="2 10" id="KW-0547">Nucleotide-binding</keyword>
<evidence type="ECO:0000256" key="1">
    <source>
        <dbReference type="ARBA" id="ARBA00022722"/>
    </source>
</evidence>
<dbReference type="InterPro" id="IPR013986">
    <property type="entry name" value="DExx_box_DNA_helicase_dom_sf"/>
</dbReference>
<comment type="miscellaneous">
    <text evidence="10">In the RecBCD complex, RecB has a slow 3'-5' helicase, an exonuclease activity and loads RecA onto ssDNA, RecD has a fast 5'-3' helicase activity, while RecC stimulates the ATPase and processivity of the RecB helicase and contributes to recognition of the Chi site.</text>
</comment>
<dbReference type="EMBL" id="AP024718">
    <property type="protein sequence ID" value="BCX88959.1"/>
    <property type="molecule type" value="Genomic_DNA"/>
</dbReference>
<dbReference type="GO" id="GO:0003677">
    <property type="term" value="F:DNA binding"/>
    <property type="evidence" value="ECO:0007669"/>
    <property type="project" value="UniProtKB-UniRule"/>
</dbReference>
<keyword evidence="9 10" id="KW-0234">DNA repair</keyword>
<proteinExistence type="inferred from homology"/>
<dbReference type="Proteomes" id="UP001321450">
    <property type="component" value="Chromosome"/>
</dbReference>
<accession>A0AAU9D1U2</accession>
<evidence type="ECO:0000256" key="4">
    <source>
        <dbReference type="ARBA" id="ARBA00022801"/>
    </source>
</evidence>
<evidence type="ECO:0000313" key="12">
    <source>
        <dbReference type="EMBL" id="BCX88959.1"/>
    </source>
</evidence>
<dbReference type="RefSeq" id="WP_286291184.1">
    <property type="nucleotide sequence ID" value="NZ_AP024718.1"/>
</dbReference>
<dbReference type="Pfam" id="PF04257">
    <property type="entry name" value="Exonuc_V_gamma"/>
    <property type="match status" value="1"/>
</dbReference>
<evidence type="ECO:0000259" key="11">
    <source>
        <dbReference type="Pfam" id="PF17946"/>
    </source>
</evidence>
<dbReference type="Gene3D" id="1.10.10.160">
    <property type="match status" value="1"/>
</dbReference>
<dbReference type="PANTHER" id="PTHR30591">
    <property type="entry name" value="RECBCD ENZYME SUBUNIT RECC"/>
    <property type="match status" value="1"/>
</dbReference>
<dbReference type="SUPFAM" id="SSF52980">
    <property type="entry name" value="Restriction endonuclease-like"/>
    <property type="match status" value="1"/>
</dbReference>
<evidence type="ECO:0000313" key="13">
    <source>
        <dbReference type="Proteomes" id="UP001321450"/>
    </source>
</evidence>
<evidence type="ECO:0000256" key="3">
    <source>
        <dbReference type="ARBA" id="ARBA00022763"/>
    </source>
</evidence>
<dbReference type="GO" id="GO:0009338">
    <property type="term" value="C:exodeoxyribonuclease V complex"/>
    <property type="evidence" value="ECO:0007669"/>
    <property type="project" value="InterPro"/>
</dbReference>
<evidence type="ECO:0000256" key="6">
    <source>
        <dbReference type="ARBA" id="ARBA00022839"/>
    </source>
</evidence>
<dbReference type="InterPro" id="IPR041500">
    <property type="entry name" value="RecC_C"/>
</dbReference>
<evidence type="ECO:0000256" key="8">
    <source>
        <dbReference type="ARBA" id="ARBA00023125"/>
    </source>
</evidence>
<dbReference type="PANTHER" id="PTHR30591:SF1">
    <property type="entry name" value="RECBCD ENZYME SUBUNIT RECC"/>
    <property type="match status" value="1"/>
</dbReference>
<protein>
    <recommendedName>
        <fullName evidence="10">RecBCD enzyme subunit RecC</fullName>
    </recommendedName>
    <alternativeName>
        <fullName evidence="10">Exonuclease V subunit RecC</fullName>
        <shortName evidence="10">ExoV subunit RecC</shortName>
    </alternativeName>
    <alternativeName>
        <fullName evidence="10">Helicase/nuclease RecBCD subunit RecC</fullName>
    </alternativeName>
</protein>
<keyword evidence="7 10" id="KW-0067">ATP-binding</keyword>
<dbReference type="PIRSF" id="PIRSF000980">
    <property type="entry name" value="RecC"/>
    <property type="match status" value="1"/>
</dbReference>